<dbReference type="InterPro" id="IPR016155">
    <property type="entry name" value="Mopterin_synth/thiamin_S_b"/>
</dbReference>
<dbReference type="SUPFAM" id="SSF54285">
    <property type="entry name" value="MoaD/ThiS"/>
    <property type="match status" value="1"/>
</dbReference>
<comment type="similarity">
    <text evidence="1 2">Belongs to the UPF0125 (RnfH) family.</text>
</comment>
<name>A0A420WSP0_9GAMM</name>
<dbReference type="AlphaFoldDB" id="A0A420WSP0"/>
<evidence type="ECO:0000313" key="4">
    <source>
        <dbReference type="Proteomes" id="UP000281975"/>
    </source>
</evidence>
<proteinExistence type="inferred from homology"/>
<dbReference type="Gene3D" id="3.10.20.280">
    <property type="entry name" value="RnfH-like"/>
    <property type="match status" value="1"/>
</dbReference>
<dbReference type="PANTHER" id="PTHR37483:SF1">
    <property type="entry name" value="UPF0125 PROTEIN RATB"/>
    <property type="match status" value="1"/>
</dbReference>
<sequence>MAGERIDIELVYAEPRDQQLIALEVTAGTTLLEAFEFSGLRHRCAALKDVPATALDFGIFGEPVAEPASRELRAGDRIEIYRPLRRDPKQARRARARQQR</sequence>
<accession>A0A420WSP0</accession>
<protein>
    <recommendedName>
        <fullName evidence="2">UPF0125 protein C7446_3156</fullName>
    </recommendedName>
</protein>
<dbReference type="InterPro" id="IPR037021">
    <property type="entry name" value="RnfH_sf"/>
</dbReference>
<comment type="caution">
    <text evidence="3">The sequence shown here is derived from an EMBL/GenBank/DDBJ whole genome shotgun (WGS) entry which is preliminary data.</text>
</comment>
<reference evidence="3 4" key="1">
    <citation type="submission" date="2018-10" db="EMBL/GenBank/DDBJ databases">
        <title>Genomic Encyclopedia of Type Strains, Phase IV (KMG-IV): sequencing the most valuable type-strain genomes for metagenomic binning, comparative biology and taxonomic classification.</title>
        <authorList>
            <person name="Goeker M."/>
        </authorList>
    </citation>
    <scope>NUCLEOTIDE SEQUENCE [LARGE SCALE GENOMIC DNA]</scope>
    <source>
        <strain evidence="3 4">DSM 23229</strain>
    </source>
</reference>
<dbReference type="Pfam" id="PF03658">
    <property type="entry name" value="Ub-RnfH"/>
    <property type="match status" value="1"/>
</dbReference>
<keyword evidence="4" id="KW-1185">Reference proteome</keyword>
<evidence type="ECO:0000313" key="3">
    <source>
        <dbReference type="EMBL" id="RKQ95777.1"/>
    </source>
</evidence>
<dbReference type="InterPro" id="IPR005346">
    <property type="entry name" value="RnfH"/>
</dbReference>
<evidence type="ECO:0000256" key="1">
    <source>
        <dbReference type="ARBA" id="ARBA00010645"/>
    </source>
</evidence>
<dbReference type="HAMAP" id="MF_00460">
    <property type="entry name" value="UPF0125_RnfH"/>
    <property type="match status" value="1"/>
</dbReference>
<dbReference type="RefSeq" id="WP_121174038.1">
    <property type="nucleotide sequence ID" value="NZ_RBIN01000011.1"/>
</dbReference>
<dbReference type="PANTHER" id="PTHR37483">
    <property type="entry name" value="UPF0125 PROTEIN RATB"/>
    <property type="match status" value="1"/>
</dbReference>
<dbReference type="EMBL" id="RBIN01000011">
    <property type="protein sequence ID" value="RKQ95777.1"/>
    <property type="molecule type" value="Genomic_DNA"/>
</dbReference>
<organism evidence="3 4">
    <name type="scientific">Kushneria sinocarnis</name>
    <dbReference type="NCBI Taxonomy" id="595502"/>
    <lineage>
        <taxon>Bacteria</taxon>
        <taxon>Pseudomonadati</taxon>
        <taxon>Pseudomonadota</taxon>
        <taxon>Gammaproteobacteria</taxon>
        <taxon>Oceanospirillales</taxon>
        <taxon>Halomonadaceae</taxon>
        <taxon>Kushneria</taxon>
    </lineage>
</organism>
<dbReference type="OrthoDB" id="9796575at2"/>
<gene>
    <name evidence="3" type="ORF">C7446_3156</name>
</gene>
<dbReference type="Proteomes" id="UP000281975">
    <property type="component" value="Unassembled WGS sequence"/>
</dbReference>
<evidence type="ECO:0000256" key="2">
    <source>
        <dbReference type="HAMAP-Rule" id="MF_00460"/>
    </source>
</evidence>